<proteinExistence type="predicted"/>
<dbReference type="AlphaFoldDB" id="F0X098"/>
<gene>
    <name evidence="1" type="primary">AlNc14C470G11836</name>
    <name evidence="1" type="ORF">ALNC14_133240</name>
</gene>
<accession>F0X098</accession>
<sequence length="138" mass="15735">MARADYSKKLQVQIIVSSIASSQKIFEVALPCANKVGIYLDSQPGYFTEFHPKMTHAKKFLLLKLAVFQSPITKIVATLEGLIKGMRIGLLFAQFSSSIRSLERYLLIYLMRIHLVYANRNLVNKNLQLRSQFTTKLP</sequence>
<reference evidence="1" key="2">
    <citation type="submission" date="2011-02" db="EMBL/GenBank/DDBJ databases">
        <authorList>
            <person name="MacLean D."/>
        </authorList>
    </citation>
    <scope>NUCLEOTIDE SEQUENCE</scope>
</reference>
<evidence type="ECO:0000313" key="1">
    <source>
        <dbReference type="EMBL" id="CCA27180.1"/>
    </source>
</evidence>
<reference evidence="1" key="1">
    <citation type="journal article" date="2011" name="PLoS Biol.">
        <title>Gene gain and loss during evolution of obligate parasitism in the white rust pathogen of Arabidopsis thaliana.</title>
        <authorList>
            <person name="Kemen E."/>
            <person name="Gardiner A."/>
            <person name="Schultz-Larsen T."/>
            <person name="Kemen A.C."/>
            <person name="Balmuth A.L."/>
            <person name="Robert-Seilaniantz A."/>
            <person name="Bailey K."/>
            <person name="Holub E."/>
            <person name="Studholme D.J."/>
            <person name="Maclean D."/>
            <person name="Jones J.D."/>
        </authorList>
    </citation>
    <scope>NUCLEOTIDE SEQUENCE</scope>
</reference>
<dbReference type="EMBL" id="FR824512">
    <property type="protein sequence ID" value="CCA27180.1"/>
    <property type="molecule type" value="Genomic_DNA"/>
</dbReference>
<name>F0X098_9STRA</name>
<organism evidence="1">
    <name type="scientific">Albugo laibachii Nc14</name>
    <dbReference type="NCBI Taxonomy" id="890382"/>
    <lineage>
        <taxon>Eukaryota</taxon>
        <taxon>Sar</taxon>
        <taxon>Stramenopiles</taxon>
        <taxon>Oomycota</taxon>
        <taxon>Peronosporomycetes</taxon>
        <taxon>Albuginales</taxon>
        <taxon>Albuginaceae</taxon>
        <taxon>Albugo</taxon>
    </lineage>
</organism>
<dbReference type="HOGENOM" id="CLU_1858963_0_0_1"/>
<protein>
    <submittedName>
        <fullName evidence="1">AlNc14C470G11836 protein</fullName>
    </submittedName>
</protein>